<keyword evidence="2" id="KW-1185">Reference proteome</keyword>
<name>A0A917HNN5_9SPHI</name>
<organism evidence="1 2">
    <name type="scientific">Parapedobacter pyrenivorans</name>
    <dbReference type="NCBI Taxonomy" id="1305674"/>
    <lineage>
        <taxon>Bacteria</taxon>
        <taxon>Pseudomonadati</taxon>
        <taxon>Bacteroidota</taxon>
        <taxon>Sphingobacteriia</taxon>
        <taxon>Sphingobacteriales</taxon>
        <taxon>Sphingobacteriaceae</taxon>
        <taxon>Parapedobacter</taxon>
    </lineage>
</organism>
<dbReference type="Proteomes" id="UP000660862">
    <property type="component" value="Unassembled WGS sequence"/>
</dbReference>
<dbReference type="GO" id="GO:0005975">
    <property type="term" value="P:carbohydrate metabolic process"/>
    <property type="evidence" value="ECO:0007669"/>
    <property type="project" value="InterPro"/>
</dbReference>
<protein>
    <submittedName>
        <fullName evidence="1">Glycosyl transferase</fullName>
    </submittedName>
</protein>
<reference evidence="1" key="1">
    <citation type="journal article" date="2014" name="Int. J. Syst. Evol. Microbiol.">
        <title>Complete genome sequence of Corynebacterium casei LMG S-19264T (=DSM 44701T), isolated from a smear-ripened cheese.</title>
        <authorList>
            <consortium name="US DOE Joint Genome Institute (JGI-PGF)"/>
            <person name="Walter F."/>
            <person name="Albersmeier A."/>
            <person name="Kalinowski J."/>
            <person name="Ruckert C."/>
        </authorList>
    </citation>
    <scope>NUCLEOTIDE SEQUENCE</scope>
    <source>
        <strain evidence="1">CGMCC 1.12195</strain>
    </source>
</reference>
<evidence type="ECO:0000313" key="2">
    <source>
        <dbReference type="Proteomes" id="UP000660862"/>
    </source>
</evidence>
<gene>
    <name evidence="1" type="ORF">GCM10007415_18560</name>
</gene>
<keyword evidence="1" id="KW-0808">Transferase</keyword>
<comment type="caution">
    <text evidence="1">The sequence shown here is derived from an EMBL/GenBank/DDBJ whole genome shotgun (WGS) entry which is preliminary data.</text>
</comment>
<dbReference type="InterPro" id="IPR008928">
    <property type="entry name" value="6-hairpin_glycosidase_sf"/>
</dbReference>
<accession>A0A917HNN5</accession>
<dbReference type="EMBL" id="BMER01000001">
    <property type="protein sequence ID" value="GGG85506.1"/>
    <property type="molecule type" value="Genomic_DNA"/>
</dbReference>
<dbReference type="SUPFAM" id="SSF48208">
    <property type="entry name" value="Six-hairpin glycosidases"/>
    <property type="match status" value="1"/>
</dbReference>
<proteinExistence type="predicted"/>
<dbReference type="AlphaFoldDB" id="A0A917HNN5"/>
<dbReference type="GO" id="GO:0016740">
    <property type="term" value="F:transferase activity"/>
    <property type="evidence" value="ECO:0007669"/>
    <property type="project" value="UniProtKB-KW"/>
</dbReference>
<sequence>MIACLSASNYPNNMAKITIAENSLPPFKLDHITRLTDSTGIFQHATYGIPNYHEGYCLDDNARALLMAIMAYRQLNDETALAYIPTYLAYIRYAQNPDGTFRNFMAFNRNFLDDVGSEDAFGRAIWAIGYTVAYAPKDAYLRAAYELFIRAIPQFERLKSIRSIANTILGLCHYLHGQPADEGLMVLTRKLSSRLYNEYQTHRHDDWHWYESLLAYDNALLPLSMMRAGNLLNDKAFYEVGFESMAFLKKHTFKKEYLSIVGNAEWFKCNSIPSQFDQQPIDAMATVLLLQQVYRDTGNPDHMQAMYTAYRWFLGENDLQMSLYDAETGGCYDGLQANGVNRNQGAESTLAYLISHLAVQQTLDMRFDCALLKETDEDRNISSDRMAYPTA</sequence>
<reference evidence="1" key="2">
    <citation type="submission" date="2020-09" db="EMBL/GenBank/DDBJ databases">
        <authorList>
            <person name="Sun Q."/>
            <person name="Zhou Y."/>
        </authorList>
    </citation>
    <scope>NUCLEOTIDE SEQUENCE</scope>
    <source>
        <strain evidence="1">CGMCC 1.12195</strain>
    </source>
</reference>
<evidence type="ECO:0000313" key="1">
    <source>
        <dbReference type="EMBL" id="GGG85506.1"/>
    </source>
</evidence>